<reference evidence="2 3" key="1">
    <citation type="submission" date="2019-03" db="EMBL/GenBank/DDBJ databases">
        <title>First draft genome of Liparis tanakae, snailfish: a comprehensive survey of snailfish specific genes.</title>
        <authorList>
            <person name="Kim W."/>
            <person name="Song I."/>
            <person name="Jeong J.-H."/>
            <person name="Kim D."/>
            <person name="Kim S."/>
            <person name="Ryu S."/>
            <person name="Song J.Y."/>
            <person name="Lee S.K."/>
        </authorList>
    </citation>
    <scope>NUCLEOTIDE SEQUENCE [LARGE SCALE GENOMIC DNA]</scope>
    <source>
        <tissue evidence="2">Muscle</tissue>
    </source>
</reference>
<dbReference type="SUPFAM" id="SSF56436">
    <property type="entry name" value="C-type lectin-like"/>
    <property type="match status" value="1"/>
</dbReference>
<accession>A0A4Z2EZC8</accession>
<dbReference type="InterPro" id="IPR016187">
    <property type="entry name" value="CTDL_fold"/>
</dbReference>
<dbReference type="Proteomes" id="UP000314294">
    <property type="component" value="Unassembled WGS sequence"/>
</dbReference>
<feature type="chain" id="PRO_5021465376" evidence="1">
    <location>
        <begin position="20"/>
        <end position="138"/>
    </location>
</feature>
<dbReference type="CDD" id="cd00037">
    <property type="entry name" value="CLECT"/>
    <property type="match status" value="1"/>
</dbReference>
<evidence type="ECO:0000256" key="1">
    <source>
        <dbReference type="SAM" id="SignalP"/>
    </source>
</evidence>
<dbReference type="OrthoDB" id="10541305at2759"/>
<comment type="caution">
    <text evidence="2">The sequence shown here is derived from an EMBL/GenBank/DDBJ whole genome shotgun (WGS) entry which is preliminary data.</text>
</comment>
<feature type="signal peptide" evidence="1">
    <location>
        <begin position="1"/>
        <end position="19"/>
    </location>
</feature>
<sequence>MAAPLVAPWLTCVVFLAAAAERGGEPFLLSGCVPCARCFPEDGPSCPEGARIHPSSPRCYWLSEAASPWPEARAACRETRGGDLASAGDWLPPADRYLTGSALLSGVYARTRVQPLPRAPDIGQLPVEVSGRPARLKG</sequence>
<keyword evidence="3" id="KW-1185">Reference proteome</keyword>
<proteinExistence type="predicted"/>
<protein>
    <submittedName>
        <fullName evidence="2">Uncharacterized protein</fullName>
    </submittedName>
</protein>
<keyword evidence="1" id="KW-0732">Signal</keyword>
<dbReference type="EMBL" id="SRLO01002036">
    <property type="protein sequence ID" value="TNN34128.1"/>
    <property type="molecule type" value="Genomic_DNA"/>
</dbReference>
<dbReference type="AlphaFoldDB" id="A0A4Z2EZC8"/>
<evidence type="ECO:0000313" key="3">
    <source>
        <dbReference type="Proteomes" id="UP000314294"/>
    </source>
</evidence>
<dbReference type="InterPro" id="IPR016186">
    <property type="entry name" value="C-type_lectin-like/link_sf"/>
</dbReference>
<gene>
    <name evidence="2" type="ORF">EYF80_055711</name>
</gene>
<organism evidence="2 3">
    <name type="scientific">Liparis tanakae</name>
    <name type="common">Tanaka's snailfish</name>
    <dbReference type="NCBI Taxonomy" id="230148"/>
    <lineage>
        <taxon>Eukaryota</taxon>
        <taxon>Metazoa</taxon>
        <taxon>Chordata</taxon>
        <taxon>Craniata</taxon>
        <taxon>Vertebrata</taxon>
        <taxon>Euteleostomi</taxon>
        <taxon>Actinopterygii</taxon>
        <taxon>Neopterygii</taxon>
        <taxon>Teleostei</taxon>
        <taxon>Neoteleostei</taxon>
        <taxon>Acanthomorphata</taxon>
        <taxon>Eupercaria</taxon>
        <taxon>Perciformes</taxon>
        <taxon>Cottioidei</taxon>
        <taxon>Cottales</taxon>
        <taxon>Liparidae</taxon>
        <taxon>Liparis</taxon>
    </lineage>
</organism>
<name>A0A4Z2EZC8_9TELE</name>
<dbReference type="Gene3D" id="3.10.100.10">
    <property type="entry name" value="Mannose-Binding Protein A, subunit A"/>
    <property type="match status" value="1"/>
</dbReference>
<evidence type="ECO:0000313" key="2">
    <source>
        <dbReference type="EMBL" id="TNN34128.1"/>
    </source>
</evidence>